<dbReference type="InterPro" id="IPR036282">
    <property type="entry name" value="Glutathione-S-Trfase_C_sf"/>
</dbReference>
<dbReference type="Gene3D" id="1.20.1050.10">
    <property type="match status" value="1"/>
</dbReference>
<evidence type="ECO:0000313" key="3">
    <source>
        <dbReference type="Proteomes" id="UP000018467"/>
    </source>
</evidence>
<reference evidence="2" key="3">
    <citation type="submission" date="2025-08" db="UniProtKB">
        <authorList>
            <consortium name="Ensembl"/>
        </authorList>
    </citation>
    <scope>IDENTIFICATION</scope>
</reference>
<dbReference type="Proteomes" id="UP000018467">
    <property type="component" value="Unassembled WGS sequence"/>
</dbReference>
<accession>A0A3B1J0L4</accession>
<dbReference type="Ensembl" id="ENSAMXT00000039305.1">
    <property type="protein sequence ID" value="ENSAMXP00000034909.1"/>
    <property type="gene ID" value="ENSAMXG00000043323.1"/>
</dbReference>
<sequence length="166" mass="18982">MRFTVSHCYCYKALHCVTLLLLYSASLCHTVTVIQRFTVSHCYCYTALHCVTLLLLYSASLSITVTVNSASLCYTVTVKMRFTVHNLQDDVRQDLYKAVNDWVAAVGKNNKFMGGESPNLADLAVFGVLRVMEGLEAFNDMMENTKIKHWYRRMEKCVHHYPSHAE</sequence>
<dbReference type="SUPFAM" id="SSF47616">
    <property type="entry name" value="GST C-terminal domain-like"/>
    <property type="match status" value="1"/>
</dbReference>
<protein>
    <recommendedName>
        <fullName evidence="1">GST C-terminal domain-containing protein</fullName>
    </recommendedName>
</protein>
<proteinExistence type="predicted"/>
<dbReference type="PANTHER" id="PTHR12782">
    <property type="entry name" value="MICROSOMAL PROSTAGLANDIN E SYNTHASE-2"/>
    <property type="match status" value="1"/>
</dbReference>
<evidence type="ECO:0000259" key="1">
    <source>
        <dbReference type="PROSITE" id="PS50405"/>
    </source>
</evidence>
<dbReference type="GO" id="GO:0050220">
    <property type="term" value="F:prostaglandin-E synthase activity"/>
    <property type="evidence" value="ECO:0007669"/>
    <property type="project" value="TreeGrafter"/>
</dbReference>
<feature type="domain" description="GST C-terminal" evidence="1">
    <location>
        <begin position="44"/>
        <end position="166"/>
    </location>
</feature>
<dbReference type="InParanoid" id="A0A3B1J0L4"/>
<dbReference type="GO" id="GO:0005739">
    <property type="term" value="C:mitochondrion"/>
    <property type="evidence" value="ECO:0007669"/>
    <property type="project" value="TreeGrafter"/>
</dbReference>
<dbReference type="PANTHER" id="PTHR12782:SF5">
    <property type="entry name" value="PROSTAGLANDIN E SYNTHASE 2"/>
    <property type="match status" value="1"/>
</dbReference>
<evidence type="ECO:0000313" key="2">
    <source>
        <dbReference type="Ensembl" id="ENSAMXP00000034909.1"/>
    </source>
</evidence>
<dbReference type="PROSITE" id="PS50405">
    <property type="entry name" value="GST_CTER"/>
    <property type="match status" value="1"/>
</dbReference>
<reference evidence="2" key="4">
    <citation type="submission" date="2025-09" db="UniProtKB">
        <authorList>
            <consortium name="Ensembl"/>
        </authorList>
    </citation>
    <scope>IDENTIFICATION</scope>
</reference>
<name>A0A3B1J0L4_ASTMX</name>
<organism evidence="2 3">
    <name type="scientific">Astyanax mexicanus</name>
    <name type="common">Blind cave fish</name>
    <name type="synonym">Astyanax fasciatus mexicanus</name>
    <dbReference type="NCBI Taxonomy" id="7994"/>
    <lineage>
        <taxon>Eukaryota</taxon>
        <taxon>Metazoa</taxon>
        <taxon>Chordata</taxon>
        <taxon>Craniata</taxon>
        <taxon>Vertebrata</taxon>
        <taxon>Euteleostomi</taxon>
        <taxon>Actinopterygii</taxon>
        <taxon>Neopterygii</taxon>
        <taxon>Teleostei</taxon>
        <taxon>Ostariophysi</taxon>
        <taxon>Characiformes</taxon>
        <taxon>Characoidei</taxon>
        <taxon>Acestrorhamphidae</taxon>
        <taxon>Acestrorhamphinae</taxon>
        <taxon>Astyanax</taxon>
    </lineage>
</organism>
<reference evidence="3" key="1">
    <citation type="submission" date="2013-03" db="EMBL/GenBank/DDBJ databases">
        <authorList>
            <person name="Jeffery W."/>
            <person name="Warren W."/>
            <person name="Wilson R.K."/>
        </authorList>
    </citation>
    <scope>NUCLEOTIDE SEQUENCE</scope>
    <source>
        <strain evidence="3">female</strain>
    </source>
</reference>
<dbReference type="STRING" id="7994.ENSAMXP00000034909"/>
<dbReference type="AlphaFoldDB" id="A0A3B1J0L4"/>
<dbReference type="GeneTree" id="ENSGT00390000000224"/>
<dbReference type="InterPro" id="IPR010987">
    <property type="entry name" value="Glutathione-S-Trfase_C-like"/>
</dbReference>
<reference evidence="3" key="2">
    <citation type="journal article" date="2014" name="Nat. Commun.">
        <title>The cavefish genome reveals candidate genes for eye loss.</title>
        <authorList>
            <person name="McGaugh S.E."/>
            <person name="Gross J.B."/>
            <person name="Aken B."/>
            <person name="Blin M."/>
            <person name="Borowsky R."/>
            <person name="Chalopin D."/>
            <person name="Hinaux H."/>
            <person name="Jeffery W.R."/>
            <person name="Keene A."/>
            <person name="Ma L."/>
            <person name="Minx P."/>
            <person name="Murphy D."/>
            <person name="O'Quin K.E."/>
            <person name="Retaux S."/>
            <person name="Rohner N."/>
            <person name="Searle S.M."/>
            <person name="Stahl B.A."/>
            <person name="Tabin C."/>
            <person name="Volff J.N."/>
            <person name="Yoshizawa M."/>
            <person name="Warren W.C."/>
        </authorList>
    </citation>
    <scope>NUCLEOTIDE SEQUENCE [LARGE SCALE GENOMIC DNA]</scope>
    <source>
        <strain evidence="3">female</strain>
    </source>
</reference>
<dbReference type="Bgee" id="ENSAMXG00000043323">
    <property type="expression patterns" value="Expressed in head kidney and 14 other cell types or tissues"/>
</dbReference>
<keyword evidence="3" id="KW-1185">Reference proteome</keyword>